<dbReference type="GO" id="GO:0004842">
    <property type="term" value="F:ubiquitin-protein transferase activity"/>
    <property type="evidence" value="ECO:0007669"/>
    <property type="project" value="InterPro"/>
</dbReference>
<dbReference type="InterPro" id="IPR001841">
    <property type="entry name" value="Znf_RING"/>
</dbReference>
<dbReference type="InterPro" id="IPR037381">
    <property type="entry name" value="RFWD3"/>
</dbReference>
<dbReference type="PANTHER" id="PTHR16047">
    <property type="entry name" value="RFWD3 PROTEIN"/>
    <property type="match status" value="1"/>
</dbReference>
<dbReference type="OrthoDB" id="8062037at2759"/>
<proteinExistence type="predicted"/>
<organism evidence="7 8">
    <name type="scientific">Lucilia cuprina</name>
    <name type="common">Green bottle fly</name>
    <name type="synonym">Australian sheep blowfly</name>
    <dbReference type="NCBI Taxonomy" id="7375"/>
    <lineage>
        <taxon>Eukaryota</taxon>
        <taxon>Metazoa</taxon>
        <taxon>Ecdysozoa</taxon>
        <taxon>Arthropoda</taxon>
        <taxon>Hexapoda</taxon>
        <taxon>Insecta</taxon>
        <taxon>Pterygota</taxon>
        <taxon>Neoptera</taxon>
        <taxon>Endopterygota</taxon>
        <taxon>Diptera</taxon>
        <taxon>Brachycera</taxon>
        <taxon>Muscomorpha</taxon>
        <taxon>Oestroidea</taxon>
        <taxon>Calliphoridae</taxon>
        <taxon>Luciliinae</taxon>
        <taxon>Lucilia</taxon>
    </lineage>
</organism>
<evidence type="ECO:0000259" key="6">
    <source>
        <dbReference type="PROSITE" id="PS50089"/>
    </source>
</evidence>
<dbReference type="Proteomes" id="UP000037069">
    <property type="component" value="Unassembled WGS sequence"/>
</dbReference>
<keyword evidence="1 3" id="KW-0863">Zinc-finger</keyword>
<dbReference type="SMART" id="SM00184">
    <property type="entry name" value="RING"/>
    <property type="match status" value="1"/>
</dbReference>
<dbReference type="Pfam" id="PF25298">
    <property type="entry name" value="Baculo_FP_2nd"/>
    <property type="match status" value="1"/>
</dbReference>
<keyword evidence="8" id="KW-1185">Reference proteome</keyword>
<dbReference type="EMBL" id="JRES01001496">
    <property type="protein sequence ID" value="KNC22478.1"/>
    <property type="molecule type" value="Genomic_DNA"/>
</dbReference>
<evidence type="ECO:0000313" key="7">
    <source>
        <dbReference type="EMBL" id="KNC22478.1"/>
    </source>
</evidence>
<sequence length="454" mass="52621">MSILNVVCPICTEVFKNADDIYSTSCGHIFHFSCMQDWMRRSTSCPKCRQYNPTTYKLYLSFDDSEESLQKFQEIELKLKSSNEKNAQLLDQINETEFNFLHLQEQFTASEREKRELEDKIRQVGDSDQNFLHLQEQYTESSELVKHLQDQIQILKINNECKSMELNQKNMEIDSLKAGLQPEKSPFNDSIMNDKIRVLEQKLKHISAEFEKEIAISTQLSIDKMKLESYIKHLKSADGNTKNILKQTHEDLSMKRDNQKSVNLKNDLLKSNSNQKSNNSDTYVFIKDLPLDQLLIPFENIIIRLASKMSLNISADDLVKVDIVDNNKQTSSNAQLVVQFKSKSLKNNFLANKHLLKNDPSTSSIIVGEYMDDQLHALLMYAKEKLRNNGYKYVFYKNNQIFAKKHRSHPKVIRIHNKDQVDSLQNKGKNDESGANAPPAIVTECKIDENYYQI</sequence>
<dbReference type="Gene3D" id="3.30.40.10">
    <property type="entry name" value="Zinc/RING finger domain, C3HC4 (zinc finger)"/>
    <property type="match status" value="1"/>
</dbReference>
<feature type="domain" description="RING-type" evidence="6">
    <location>
        <begin position="8"/>
        <end position="49"/>
    </location>
</feature>
<accession>A0A0L0BR64</accession>
<evidence type="ECO:0000256" key="1">
    <source>
        <dbReference type="ARBA" id="ARBA00022771"/>
    </source>
</evidence>
<protein>
    <recommendedName>
        <fullName evidence="6">RING-type domain-containing protein</fullName>
    </recommendedName>
</protein>
<dbReference type="PROSITE" id="PS50089">
    <property type="entry name" value="ZF_RING_2"/>
    <property type="match status" value="1"/>
</dbReference>
<keyword evidence="4" id="KW-0175">Coiled coil</keyword>
<feature type="region of interest" description="Disordered" evidence="5">
    <location>
        <begin position="418"/>
        <end position="438"/>
    </location>
</feature>
<feature type="coiled-coil region" evidence="4">
    <location>
        <begin position="72"/>
        <end position="120"/>
    </location>
</feature>
<evidence type="ECO:0000256" key="2">
    <source>
        <dbReference type="ARBA" id="ARBA00022833"/>
    </source>
</evidence>
<gene>
    <name evidence="7" type="ORF">FF38_13575</name>
</gene>
<dbReference type="InterPro" id="IPR057251">
    <property type="entry name" value="FP_C"/>
</dbReference>
<evidence type="ECO:0000256" key="5">
    <source>
        <dbReference type="SAM" id="MobiDB-lite"/>
    </source>
</evidence>
<dbReference type="GO" id="GO:0036297">
    <property type="term" value="P:interstrand cross-link repair"/>
    <property type="evidence" value="ECO:0007669"/>
    <property type="project" value="InterPro"/>
</dbReference>
<evidence type="ECO:0000313" key="8">
    <source>
        <dbReference type="Proteomes" id="UP000037069"/>
    </source>
</evidence>
<name>A0A0L0BR64_LUCCU</name>
<dbReference type="GO" id="GO:0016567">
    <property type="term" value="P:protein ubiquitination"/>
    <property type="evidence" value="ECO:0007669"/>
    <property type="project" value="InterPro"/>
</dbReference>
<keyword evidence="2" id="KW-0862">Zinc</keyword>
<keyword evidence="1 3" id="KW-0479">Metal-binding</keyword>
<dbReference type="Pfam" id="PF13639">
    <property type="entry name" value="zf-RING_2"/>
    <property type="match status" value="1"/>
</dbReference>
<evidence type="ECO:0000256" key="3">
    <source>
        <dbReference type="PROSITE-ProRule" id="PRU00175"/>
    </source>
</evidence>
<evidence type="ECO:0000256" key="4">
    <source>
        <dbReference type="SAM" id="Coils"/>
    </source>
</evidence>
<dbReference type="SUPFAM" id="SSF57850">
    <property type="entry name" value="RING/U-box"/>
    <property type="match status" value="1"/>
</dbReference>
<reference evidence="7 8" key="1">
    <citation type="journal article" date="2015" name="Nat. Commun.">
        <title>Lucilia cuprina genome unlocks parasitic fly biology to underpin future interventions.</title>
        <authorList>
            <person name="Anstead C.A."/>
            <person name="Korhonen P.K."/>
            <person name="Young N.D."/>
            <person name="Hall R.S."/>
            <person name="Jex A.R."/>
            <person name="Murali S.C."/>
            <person name="Hughes D.S."/>
            <person name="Lee S.F."/>
            <person name="Perry T."/>
            <person name="Stroehlein A.J."/>
            <person name="Ansell B.R."/>
            <person name="Breugelmans B."/>
            <person name="Hofmann A."/>
            <person name="Qu J."/>
            <person name="Dugan S."/>
            <person name="Lee S.L."/>
            <person name="Chao H."/>
            <person name="Dinh H."/>
            <person name="Han Y."/>
            <person name="Doddapaneni H.V."/>
            <person name="Worley K.C."/>
            <person name="Muzny D.M."/>
            <person name="Ioannidis P."/>
            <person name="Waterhouse R.M."/>
            <person name="Zdobnov E.M."/>
            <person name="James P.J."/>
            <person name="Bagnall N.H."/>
            <person name="Kotze A.C."/>
            <person name="Gibbs R.A."/>
            <person name="Richards S."/>
            <person name="Batterham P."/>
            <person name="Gasser R.B."/>
        </authorList>
    </citation>
    <scope>NUCLEOTIDE SEQUENCE [LARGE SCALE GENOMIC DNA]</scope>
    <source>
        <strain evidence="7 8">LS</strain>
        <tissue evidence="7">Full body</tissue>
    </source>
</reference>
<dbReference type="AlphaFoldDB" id="A0A0L0BR64"/>
<dbReference type="InterPro" id="IPR013083">
    <property type="entry name" value="Znf_RING/FYVE/PHD"/>
</dbReference>
<comment type="caution">
    <text evidence="7">The sequence shown here is derived from an EMBL/GenBank/DDBJ whole genome shotgun (WGS) entry which is preliminary data.</text>
</comment>
<dbReference type="OMA" id="ECKSMEL"/>
<dbReference type="GO" id="GO:0005634">
    <property type="term" value="C:nucleus"/>
    <property type="evidence" value="ECO:0007669"/>
    <property type="project" value="InterPro"/>
</dbReference>
<dbReference type="PANTHER" id="PTHR16047:SF7">
    <property type="entry name" value="E3 UBIQUITIN-PROTEIN LIGASE RFWD3"/>
    <property type="match status" value="1"/>
</dbReference>
<dbReference type="GO" id="GO:0008270">
    <property type="term" value="F:zinc ion binding"/>
    <property type="evidence" value="ECO:0007669"/>
    <property type="project" value="UniProtKB-KW"/>
</dbReference>